<protein>
    <submittedName>
        <fullName evidence="3">Uncharacterized protein</fullName>
    </submittedName>
</protein>
<evidence type="ECO:0000256" key="1">
    <source>
        <dbReference type="SAM" id="Coils"/>
    </source>
</evidence>
<name>A0AAV5AWS4_9FLAO</name>
<dbReference type="RefSeq" id="WP_264844900.1">
    <property type="nucleotide sequence ID" value="NZ_BPMA01000001.1"/>
</dbReference>
<evidence type="ECO:0000256" key="2">
    <source>
        <dbReference type="SAM" id="MobiDB-lite"/>
    </source>
</evidence>
<dbReference type="Proteomes" id="UP001207736">
    <property type="component" value="Unassembled WGS sequence"/>
</dbReference>
<dbReference type="Proteomes" id="UP001208692">
    <property type="component" value="Unassembled WGS sequence"/>
</dbReference>
<proteinExistence type="predicted"/>
<evidence type="ECO:0000313" key="5">
    <source>
        <dbReference type="Proteomes" id="UP001207736"/>
    </source>
</evidence>
<keyword evidence="1" id="KW-0175">Coiled coil</keyword>
<keyword evidence="6" id="KW-1185">Reference proteome</keyword>
<dbReference type="EMBL" id="BQKB01000061">
    <property type="protein sequence ID" value="GJM54081.1"/>
    <property type="molecule type" value="Genomic_DNA"/>
</dbReference>
<sequence length="166" mass="19298">MSIANLNNVHLTEEQITAVNNALQALEQALEVLKVNLTSDDRNKYGRVNEQNKLFVNKVNEYAISQPQLRSIDVDWDEFFRDFKSRGTYEMAINRLESLLDRLKNAKILHDYDNYQDALNDYAYTGFRAGSNAVGFEQKHRELKQFFSSRGKRNNSTDENQPKTDQ</sequence>
<comment type="caution">
    <text evidence="3">The sequence shown here is derived from an EMBL/GenBank/DDBJ whole genome shotgun (WGS) entry which is preliminary data.</text>
</comment>
<feature type="coiled-coil region" evidence="1">
    <location>
        <begin position="9"/>
        <end position="43"/>
    </location>
</feature>
<dbReference type="AlphaFoldDB" id="A0AAV5AWS4"/>
<gene>
    <name evidence="3" type="ORF">RCZ15_20820</name>
    <name evidence="4" type="ORF">RCZ16_23970</name>
</gene>
<organism evidence="3 5">
    <name type="scientific">Capnocytophaga catalasegens</name>
    <dbReference type="NCBI Taxonomy" id="1004260"/>
    <lineage>
        <taxon>Bacteria</taxon>
        <taxon>Pseudomonadati</taxon>
        <taxon>Bacteroidota</taxon>
        <taxon>Flavobacteriia</taxon>
        <taxon>Flavobacteriales</taxon>
        <taxon>Flavobacteriaceae</taxon>
        <taxon>Capnocytophaga</taxon>
    </lineage>
</organism>
<dbReference type="EMBL" id="BQKA01000039">
    <property type="protein sequence ID" value="GJM51109.1"/>
    <property type="molecule type" value="Genomic_DNA"/>
</dbReference>
<accession>A0AAV5AWS4</accession>
<evidence type="ECO:0000313" key="3">
    <source>
        <dbReference type="EMBL" id="GJM51109.1"/>
    </source>
</evidence>
<feature type="region of interest" description="Disordered" evidence="2">
    <location>
        <begin position="147"/>
        <end position="166"/>
    </location>
</feature>
<evidence type="ECO:0000313" key="4">
    <source>
        <dbReference type="EMBL" id="GJM54081.1"/>
    </source>
</evidence>
<reference evidence="3 6" key="1">
    <citation type="submission" date="2021-11" db="EMBL/GenBank/DDBJ databases">
        <title>Draft genome sequence of Capnocytophaga sp. strain KC07075 isolated from cat oral cavity.</title>
        <authorList>
            <person name="Suzuki M."/>
            <person name="Imaoka K."/>
            <person name="Kimura M."/>
            <person name="Morikawa S."/>
            <person name="Maeda K."/>
        </authorList>
    </citation>
    <scope>NUCLEOTIDE SEQUENCE</scope>
    <source>
        <strain evidence="3">KC07075</strain>
        <strain evidence="4 6">KC07079</strain>
    </source>
</reference>
<evidence type="ECO:0000313" key="6">
    <source>
        <dbReference type="Proteomes" id="UP001208692"/>
    </source>
</evidence>